<evidence type="ECO:0000256" key="1">
    <source>
        <dbReference type="SAM" id="MobiDB-lite"/>
    </source>
</evidence>
<sequence length="238" mass="26215">MTSAFRPPVSRGYVSSTNFYFSALAPSTRTAVSPAISPVTTYTSNLSPASPPSTDYPIITTTVRSRNQSGTTSTSNSLNAHDQALRQFAQHIPTPPSQSLGAASREPATAVNTPTHPGHSRTASHYETLPSPMDRCRRMPPSNHTPQMTVASTLYNYTLSVKLSPAIQPEMVTVCANKGDKLKVVADAWHREDESHYEWQICFPPRDIDMGSVHASLRFDDGEKTLTIDVRRIPRLYR</sequence>
<keyword evidence="4" id="KW-1185">Reference proteome</keyword>
<accession>A0A8H6HXG1</accession>
<evidence type="ECO:0000313" key="2">
    <source>
        <dbReference type="EMBL" id="KAF6755025.1"/>
    </source>
</evidence>
<feature type="compositionally biased region" description="Polar residues" evidence="1">
    <location>
        <begin position="110"/>
        <end position="125"/>
    </location>
</feature>
<evidence type="ECO:0000313" key="4">
    <source>
        <dbReference type="Proteomes" id="UP000521943"/>
    </source>
</evidence>
<feature type="region of interest" description="Disordered" evidence="1">
    <location>
        <begin position="92"/>
        <end position="142"/>
    </location>
</feature>
<evidence type="ECO:0000313" key="3">
    <source>
        <dbReference type="EMBL" id="KAF6759066.1"/>
    </source>
</evidence>
<protein>
    <submittedName>
        <fullName evidence="2">Uncharacterized protein</fullName>
    </submittedName>
</protein>
<name>A0A8H6HXG1_9AGAR</name>
<gene>
    <name evidence="3" type="ORF">DFP72DRAFT_1064564</name>
    <name evidence="2" type="ORF">DFP72DRAFT_1068156</name>
</gene>
<dbReference type="AlphaFoldDB" id="A0A8H6HXG1"/>
<dbReference type="EMBL" id="JACGCI010000032">
    <property type="protein sequence ID" value="KAF6755025.1"/>
    <property type="molecule type" value="Genomic_DNA"/>
</dbReference>
<comment type="caution">
    <text evidence="2">The sequence shown here is derived from an EMBL/GenBank/DDBJ whole genome shotgun (WGS) entry which is preliminary data.</text>
</comment>
<dbReference type="Proteomes" id="UP000521943">
    <property type="component" value="Unassembled WGS sequence"/>
</dbReference>
<proteinExistence type="predicted"/>
<organism evidence="2 4">
    <name type="scientific">Ephemerocybe angulata</name>
    <dbReference type="NCBI Taxonomy" id="980116"/>
    <lineage>
        <taxon>Eukaryota</taxon>
        <taxon>Fungi</taxon>
        <taxon>Dikarya</taxon>
        <taxon>Basidiomycota</taxon>
        <taxon>Agaricomycotina</taxon>
        <taxon>Agaricomycetes</taxon>
        <taxon>Agaricomycetidae</taxon>
        <taxon>Agaricales</taxon>
        <taxon>Agaricineae</taxon>
        <taxon>Psathyrellaceae</taxon>
        <taxon>Ephemerocybe</taxon>
    </lineage>
</organism>
<reference evidence="2 4" key="1">
    <citation type="submission" date="2020-07" db="EMBL/GenBank/DDBJ databases">
        <title>Comparative genomics of pyrophilous fungi reveals a link between fire events and developmental genes.</title>
        <authorList>
            <consortium name="DOE Joint Genome Institute"/>
            <person name="Steindorff A.S."/>
            <person name="Carver A."/>
            <person name="Calhoun S."/>
            <person name="Stillman K."/>
            <person name="Liu H."/>
            <person name="Lipzen A."/>
            <person name="Pangilinan J."/>
            <person name="Labutti K."/>
            <person name="Bruns T.D."/>
            <person name="Grigoriev I.V."/>
        </authorList>
    </citation>
    <scope>NUCLEOTIDE SEQUENCE [LARGE SCALE GENOMIC DNA]</scope>
    <source>
        <strain evidence="2 4">CBS 144469</strain>
    </source>
</reference>
<dbReference type="EMBL" id="JACGCI010000017">
    <property type="protein sequence ID" value="KAF6759066.1"/>
    <property type="molecule type" value="Genomic_DNA"/>
</dbReference>
<dbReference type="OrthoDB" id="3253535at2759"/>